<dbReference type="Proteomes" id="UP000045706">
    <property type="component" value="Unassembled WGS sequence"/>
</dbReference>
<keyword evidence="1" id="KW-0378">Hydrolase</keyword>
<dbReference type="Gene3D" id="1.50.10.10">
    <property type="match status" value="1"/>
</dbReference>
<dbReference type="InterPro" id="IPR010905">
    <property type="entry name" value="Glyco_hydro_88"/>
</dbReference>
<keyword evidence="2" id="KW-0732">Signal</keyword>
<evidence type="ECO:0000313" key="4">
    <source>
        <dbReference type="Proteomes" id="UP000045706"/>
    </source>
</evidence>
<organism evidence="3 4">
    <name type="scientific">Verticillium longisporum</name>
    <name type="common">Verticillium dahliae var. longisporum</name>
    <dbReference type="NCBI Taxonomy" id="100787"/>
    <lineage>
        <taxon>Eukaryota</taxon>
        <taxon>Fungi</taxon>
        <taxon>Dikarya</taxon>
        <taxon>Ascomycota</taxon>
        <taxon>Pezizomycotina</taxon>
        <taxon>Sordariomycetes</taxon>
        <taxon>Hypocreomycetidae</taxon>
        <taxon>Glomerellales</taxon>
        <taxon>Plectosphaerellaceae</taxon>
        <taxon>Verticillium</taxon>
    </lineage>
</organism>
<dbReference type="GO" id="GO:0016787">
    <property type="term" value="F:hydrolase activity"/>
    <property type="evidence" value="ECO:0007669"/>
    <property type="project" value="UniProtKB-KW"/>
</dbReference>
<protein>
    <submittedName>
        <fullName evidence="3">Uncharacterized protein</fullName>
    </submittedName>
</protein>
<feature type="signal peptide" evidence="2">
    <location>
        <begin position="1"/>
        <end position="19"/>
    </location>
</feature>
<dbReference type="Pfam" id="PF07470">
    <property type="entry name" value="Glyco_hydro_88"/>
    <property type="match status" value="1"/>
</dbReference>
<gene>
    <name evidence="3" type="ORF">BN1723_015773</name>
</gene>
<feature type="non-terminal residue" evidence="3">
    <location>
        <position position="139"/>
    </location>
</feature>
<dbReference type="PANTHER" id="PTHR33886">
    <property type="entry name" value="UNSATURATED RHAMNOGALACTURONAN HYDROLASE (EUROFUNG)"/>
    <property type="match status" value="1"/>
</dbReference>
<feature type="chain" id="PRO_5002567602" evidence="2">
    <location>
        <begin position="20"/>
        <end position="139"/>
    </location>
</feature>
<proteinExistence type="predicted"/>
<evidence type="ECO:0000256" key="2">
    <source>
        <dbReference type="SAM" id="SignalP"/>
    </source>
</evidence>
<dbReference type="GO" id="GO:0005975">
    <property type="term" value="P:carbohydrate metabolic process"/>
    <property type="evidence" value="ECO:0007669"/>
    <property type="project" value="InterPro"/>
</dbReference>
<evidence type="ECO:0000256" key="1">
    <source>
        <dbReference type="ARBA" id="ARBA00022801"/>
    </source>
</evidence>
<dbReference type="InterPro" id="IPR012341">
    <property type="entry name" value="6hp_glycosidase-like_sf"/>
</dbReference>
<reference evidence="4" key="1">
    <citation type="submission" date="2015-05" db="EMBL/GenBank/DDBJ databases">
        <authorList>
            <person name="Fogelqvist Johan"/>
        </authorList>
    </citation>
    <scope>NUCLEOTIDE SEQUENCE [LARGE SCALE GENOMIC DNA]</scope>
</reference>
<name>A0A0G4N2W7_VERLO</name>
<dbReference type="AlphaFoldDB" id="A0A0G4N2W7"/>
<accession>A0A0G4N2W7</accession>
<sequence>MKSTFVAAATAVFAGLASAVDLPTGWFSIAPDDEIQPGDLKGKPRYLTWMADSQIKHGVEPTHAYTISSFYSGVMLAYERTGDQKYLDYSVADAVVAAQDEKTKGWYLVMDPGLENEWGNYIESSGSAMFVYGLLKGLR</sequence>
<dbReference type="EMBL" id="CVQI01032175">
    <property type="protein sequence ID" value="CRK40685.1"/>
    <property type="molecule type" value="Genomic_DNA"/>
</dbReference>
<dbReference type="SUPFAM" id="SSF48208">
    <property type="entry name" value="Six-hairpin glycosidases"/>
    <property type="match status" value="1"/>
</dbReference>
<dbReference type="PANTHER" id="PTHR33886:SF11">
    <property type="entry name" value="WALL GLYCOSYL HYDROLASE YTER, PUTATIVE (AFU_ORTHOLOGUE AFUA_2G14630)-RELATED"/>
    <property type="match status" value="1"/>
</dbReference>
<evidence type="ECO:0000313" key="3">
    <source>
        <dbReference type="EMBL" id="CRK40685.1"/>
    </source>
</evidence>
<dbReference type="InterPro" id="IPR052043">
    <property type="entry name" value="PolySaccharide_Degr_Enz"/>
</dbReference>
<dbReference type="InterPro" id="IPR008928">
    <property type="entry name" value="6-hairpin_glycosidase_sf"/>
</dbReference>